<organism evidence="1 2">
    <name type="scientific">Limnospira platensis NIES-46</name>
    <dbReference type="NCBI Taxonomy" id="1236695"/>
    <lineage>
        <taxon>Bacteria</taxon>
        <taxon>Bacillati</taxon>
        <taxon>Cyanobacteriota</taxon>
        <taxon>Cyanophyceae</taxon>
        <taxon>Oscillatoriophycideae</taxon>
        <taxon>Oscillatoriales</taxon>
        <taxon>Sirenicapillariaceae</taxon>
        <taxon>Limnospira</taxon>
    </lineage>
</organism>
<name>A0A5M3TD69_LIMPL</name>
<dbReference type="Proteomes" id="UP000326169">
    <property type="component" value="Unassembled WGS sequence"/>
</dbReference>
<comment type="caution">
    <text evidence="1">The sequence shown here is derived from an EMBL/GenBank/DDBJ whole genome shotgun (WGS) entry which is preliminary data.</text>
</comment>
<accession>A0A5M3TD69</accession>
<sequence length="76" mass="8659">MAQIKVFYEPETELLTIFWKSPRPNQIATELENDIILFKDGDTHEPIGIEVLSYRPGDDRISGISLELGQQNLVNT</sequence>
<proteinExistence type="predicted"/>
<reference evidence="1 2" key="1">
    <citation type="journal article" date="2019" name="J Genomics">
        <title>The Draft Genome of a Hydrogen-producing Cyanobacterium, Arthrospira platensis NIES-46.</title>
        <authorList>
            <person name="Suzuki S."/>
            <person name="Yamaguchi H."/>
            <person name="Kawachi M."/>
        </authorList>
    </citation>
    <scope>NUCLEOTIDE SEQUENCE [LARGE SCALE GENOMIC DNA]</scope>
    <source>
        <strain evidence="1 2">NIES-46</strain>
    </source>
</reference>
<evidence type="ECO:0000313" key="1">
    <source>
        <dbReference type="EMBL" id="GCE96011.1"/>
    </source>
</evidence>
<keyword evidence="2" id="KW-1185">Reference proteome</keyword>
<evidence type="ECO:0000313" key="2">
    <source>
        <dbReference type="Proteomes" id="UP000326169"/>
    </source>
</evidence>
<protein>
    <recommendedName>
        <fullName evidence="3">DUF2283 domain-containing protein</fullName>
    </recommendedName>
</protein>
<dbReference type="RefSeq" id="WP_006615789.1">
    <property type="nucleotide sequence ID" value="NZ_BIMW01000162.1"/>
</dbReference>
<dbReference type="GeneID" id="301684849"/>
<evidence type="ECO:0008006" key="3">
    <source>
        <dbReference type="Google" id="ProtNLM"/>
    </source>
</evidence>
<dbReference type="EMBL" id="BIMW01000162">
    <property type="protein sequence ID" value="GCE96011.1"/>
    <property type="molecule type" value="Genomic_DNA"/>
</dbReference>
<gene>
    <name evidence="1" type="ORF">NIES46_40780</name>
</gene>